<organism evidence="2 3">
    <name type="scientific">Ferrimonas pelagia</name>
    <dbReference type="NCBI Taxonomy" id="1177826"/>
    <lineage>
        <taxon>Bacteria</taxon>
        <taxon>Pseudomonadati</taxon>
        <taxon>Pseudomonadota</taxon>
        <taxon>Gammaproteobacteria</taxon>
        <taxon>Alteromonadales</taxon>
        <taxon>Ferrimonadaceae</taxon>
        <taxon>Ferrimonas</taxon>
    </lineage>
</organism>
<name>A0ABP9ECV2_9GAMM</name>
<dbReference type="RefSeq" id="WP_345333281.1">
    <property type="nucleotide sequence ID" value="NZ_BAABJZ010000006.1"/>
</dbReference>
<proteinExistence type="predicted"/>
<evidence type="ECO:0000313" key="3">
    <source>
        <dbReference type="Proteomes" id="UP001499988"/>
    </source>
</evidence>
<feature type="transmembrane region" description="Helical" evidence="1">
    <location>
        <begin position="1016"/>
        <end position="1041"/>
    </location>
</feature>
<dbReference type="Proteomes" id="UP001499988">
    <property type="component" value="Unassembled WGS sequence"/>
</dbReference>
<dbReference type="InterPro" id="IPR027463">
    <property type="entry name" value="AcrB_DN_DC_subdom"/>
</dbReference>
<keyword evidence="1" id="KW-1133">Transmembrane helix</keyword>
<gene>
    <name evidence="2" type="ORF">GCM10023333_06090</name>
</gene>
<dbReference type="Gene3D" id="1.20.1640.10">
    <property type="entry name" value="Multidrug efflux transporter AcrB transmembrane domain"/>
    <property type="match status" value="2"/>
</dbReference>
<dbReference type="PRINTS" id="PR00702">
    <property type="entry name" value="ACRIFLAVINRP"/>
</dbReference>
<dbReference type="Pfam" id="PF00873">
    <property type="entry name" value="ACR_tran"/>
    <property type="match status" value="1"/>
</dbReference>
<dbReference type="EMBL" id="BAABJZ010000006">
    <property type="protein sequence ID" value="GAA4875585.1"/>
    <property type="molecule type" value="Genomic_DNA"/>
</dbReference>
<evidence type="ECO:0000256" key="1">
    <source>
        <dbReference type="SAM" id="Phobius"/>
    </source>
</evidence>
<dbReference type="Gene3D" id="3.30.70.1440">
    <property type="entry name" value="Multidrug efflux transporter AcrB pore domain"/>
    <property type="match status" value="1"/>
</dbReference>
<dbReference type="PANTHER" id="PTHR32063">
    <property type="match status" value="1"/>
</dbReference>
<feature type="transmembrane region" description="Helical" evidence="1">
    <location>
        <begin position="913"/>
        <end position="931"/>
    </location>
</feature>
<keyword evidence="1" id="KW-0812">Transmembrane</keyword>
<reference evidence="3" key="1">
    <citation type="journal article" date="2019" name="Int. J. Syst. Evol. Microbiol.">
        <title>The Global Catalogue of Microorganisms (GCM) 10K type strain sequencing project: providing services to taxonomists for standard genome sequencing and annotation.</title>
        <authorList>
            <consortium name="The Broad Institute Genomics Platform"/>
            <consortium name="The Broad Institute Genome Sequencing Center for Infectious Disease"/>
            <person name="Wu L."/>
            <person name="Ma J."/>
        </authorList>
    </citation>
    <scope>NUCLEOTIDE SEQUENCE [LARGE SCALE GENOMIC DNA]</scope>
    <source>
        <strain evidence="3">JCM 18401</strain>
    </source>
</reference>
<dbReference type="SUPFAM" id="SSF82866">
    <property type="entry name" value="Multidrug efflux transporter AcrB transmembrane domain"/>
    <property type="match status" value="2"/>
</dbReference>
<comment type="caution">
    <text evidence="2">The sequence shown here is derived from an EMBL/GenBank/DDBJ whole genome shotgun (WGS) entry which is preliminary data.</text>
</comment>
<feature type="transmembrane region" description="Helical" evidence="1">
    <location>
        <begin position="943"/>
        <end position="963"/>
    </location>
</feature>
<dbReference type="Gene3D" id="3.30.70.1430">
    <property type="entry name" value="Multidrug efflux transporter AcrB pore domain"/>
    <property type="match status" value="2"/>
</dbReference>
<feature type="transmembrane region" description="Helical" evidence="1">
    <location>
        <begin position="544"/>
        <end position="566"/>
    </location>
</feature>
<keyword evidence="3" id="KW-1185">Reference proteome</keyword>
<feature type="transmembrane region" description="Helical" evidence="1">
    <location>
        <begin position="890"/>
        <end position="906"/>
    </location>
</feature>
<dbReference type="InterPro" id="IPR001036">
    <property type="entry name" value="Acrflvin-R"/>
</dbReference>
<dbReference type="SUPFAM" id="SSF82714">
    <property type="entry name" value="Multidrug efflux transporter AcrB TolC docking domain, DN and DC subdomains"/>
    <property type="match status" value="2"/>
</dbReference>
<accession>A0ABP9ECV2</accession>
<feature type="transmembrane region" description="Helical" evidence="1">
    <location>
        <begin position="379"/>
        <end position="403"/>
    </location>
</feature>
<dbReference type="PANTHER" id="PTHR32063:SF33">
    <property type="entry name" value="RND SUPERFAMILY EFFLUX PUMP PERMEASE COMPONENT"/>
    <property type="match status" value="1"/>
</dbReference>
<feature type="transmembrane region" description="Helical" evidence="1">
    <location>
        <begin position="984"/>
        <end position="1004"/>
    </location>
</feature>
<feature type="transmembrane region" description="Helical" evidence="1">
    <location>
        <begin position="451"/>
        <end position="475"/>
    </location>
</feature>
<dbReference type="SUPFAM" id="SSF82693">
    <property type="entry name" value="Multidrug efflux transporter AcrB pore domain, PN1, PN2, PC1 and PC2 subdomains"/>
    <property type="match status" value="2"/>
</dbReference>
<keyword evidence="1" id="KW-0472">Membrane</keyword>
<feature type="transmembrane region" description="Helical" evidence="1">
    <location>
        <begin position="325"/>
        <end position="346"/>
    </location>
</feature>
<feature type="transmembrane region" description="Helical" evidence="1">
    <location>
        <begin position="424"/>
        <end position="445"/>
    </location>
</feature>
<dbReference type="Gene3D" id="3.30.2090.10">
    <property type="entry name" value="Multidrug efflux transporter AcrB TolC docking domain, DN and DC subdomains"/>
    <property type="match status" value="2"/>
</dbReference>
<sequence length="1062" mass="116867">MIRWFVRHPTAANLLMALLLMVGLLSVGSVKRETFPEFKFNYIGATVVYPGATALQAEQNLCLRMEDAVDGLSNITETSCQASEGLASLRLKIDDKADMTRMLMDVQTRIGAIKDFPSEIEPPVVQELEWTEPVIDVAISAELPLPQIKAYAEDLKRRMKIDAGVALVDVAGFSNHLLRVELSESALRRHGLSVGDVATTVRQQNTMMPAGNIETADRNLMLRFDERRVTPEALGQLVVAANANGAVVRLDQIATISDTFELDESKTLFDGKPSAVLKVSKNKAEDALRVKERVAEFIAQEQQRAPEGITLMLSNDLSSLLWDRLSMMINNGAQGIVLVFLVMWLFFSLRYSFWVAAGLPVSFLGALYLMSVLGISINIMSLVALLMAIGILMDDAIVISESIAAHMERGMSVDEAVIAGVKKVFPGVLSSYLTTICIFGGMLFLDGQMGVVLGAVPRVLLLVLSISLLEAFLILPAHLAHSMHKQQARQKAAQAQLAQGISPKAKSRWRIKAEQGKARFNTGFDRFRNDKLVPAVRWAVARRYGFFGGVIGLLFVSIALVAGGVVKFTGFPELDGDVAEARIILPPGAPLHRTEAVVAKLSAAAERVAERYSLEHENGEPLIHHRAEQFNFNMDAGESGPHVATVRLDLRSAEIRNSRIEDFLADWRIEVGELAEPISLVFSQPMHGPGGRAIELRLRGDDLVELKQVSVAVQQYLGQFNGVHNLLDDMRPGKEELLVQLRPGAESYGISGQMVASQLRSAYYGSLADEIQLGPENLRVMVQLDRADAADLDTLSRFPIMLNDGSQVPLASVATLSWQRGYVRIQRYEGLRTVTVFGSVDSRVANGSDIRRQLIEQALPDLMAEYPNVRFEFEGEAKNNQETGDSMKRGFLLGLFGIYAILSLQFRSYREPAVVMIAIPLALIGVLWGHWLTGYDLSMPSIMGFVSLAGVVVNDSILLVQYIRHHMERGAEVLDAVVEASRERFRAVFLTSVTTAAGLFPLLLETSLQAQVVKPMVVSIVFGIFASTLLVLFMIPCAYAIMGDMGWLRKTPEHAQERVSVR</sequence>
<dbReference type="Gene3D" id="3.30.70.1320">
    <property type="entry name" value="Multidrug efflux transporter AcrB pore domain like"/>
    <property type="match status" value="1"/>
</dbReference>
<evidence type="ECO:0000313" key="2">
    <source>
        <dbReference type="EMBL" id="GAA4875585.1"/>
    </source>
</evidence>
<protein>
    <submittedName>
        <fullName evidence="2">Efflux RND transporter permease subunit</fullName>
    </submittedName>
</protein>
<feature type="transmembrane region" description="Helical" evidence="1">
    <location>
        <begin position="353"/>
        <end position="373"/>
    </location>
</feature>